<proteinExistence type="predicted"/>
<feature type="domain" description="EVE" evidence="1">
    <location>
        <begin position="2"/>
        <end position="137"/>
    </location>
</feature>
<dbReference type="SUPFAM" id="SSF88697">
    <property type="entry name" value="PUA domain-like"/>
    <property type="match status" value="1"/>
</dbReference>
<dbReference type="InterPro" id="IPR015947">
    <property type="entry name" value="PUA-like_sf"/>
</dbReference>
<keyword evidence="3" id="KW-1185">Reference proteome</keyword>
<organism evidence="2 3">
    <name type="scientific">Limnospira platensis NIES-46</name>
    <dbReference type="NCBI Taxonomy" id="1236695"/>
    <lineage>
        <taxon>Bacteria</taxon>
        <taxon>Bacillati</taxon>
        <taxon>Cyanobacteriota</taxon>
        <taxon>Cyanophyceae</taxon>
        <taxon>Oscillatoriophycideae</taxon>
        <taxon>Oscillatoriales</taxon>
        <taxon>Sirenicapillariaceae</taxon>
        <taxon>Limnospira</taxon>
    </lineage>
</organism>
<dbReference type="Gene3D" id="3.10.590.10">
    <property type="entry name" value="ph1033 like domains"/>
    <property type="match status" value="1"/>
</dbReference>
<dbReference type="EMBL" id="BIMW01000010">
    <property type="protein sequence ID" value="GCE92281.1"/>
    <property type="molecule type" value="Genomic_DNA"/>
</dbReference>
<dbReference type="Proteomes" id="UP000326169">
    <property type="component" value="Unassembled WGS sequence"/>
</dbReference>
<evidence type="ECO:0000313" key="2">
    <source>
        <dbReference type="EMBL" id="GCE92281.1"/>
    </source>
</evidence>
<dbReference type="Pfam" id="PF01878">
    <property type="entry name" value="EVE"/>
    <property type="match status" value="1"/>
</dbReference>
<comment type="caution">
    <text evidence="2">The sequence shown here is derived from an EMBL/GenBank/DDBJ whole genome shotgun (WGS) entry which is preliminary data.</text>
</comment>
<dbReference type="RefSeq" id="WP_006617655.1">
    <property type="nucleotide sequence ID" value="NZ_BIMW01000010.1"/>
</dbReference>
<gene>
    <name evidence="2" type="ORF">NIES46_03200</name>
</gene>
<dbReference type="CDD" id="cd21132">
    <property type="entry name" value="EVE-like"/>
    <property type="match status" value="1"/>
</dbReference>
<protein>
    <recommendedName>
        <fullName evidence="1">EVE domain-containing protein</fullName>
    </recommendedName>
</protein>
<evidence type="ECO:0000259" key="1">
    <source>
        <dbReference type="Pfam" id="PF01878"/>
    </source>
</evidence>
<dbReference type="GeneID" id="301681296"/>
<evidence type="ECO:0000313" key="3">
    <source>
        <dbReference type="Proteomes" id="UP000326169"/>
    </source>
</evidence>
<dbReference type="InterPro" id="IPR002740">
    <property type="entry name" value="EVE_domain"/>
</dbReference>
<reference evidence="2 3" key="1">
    <citation type="journal article" date="2019" name="J Genomics">
        <title>The Draft Genome of a Hydrogen-producing Cyanobacterium, Arthrospira platensis NIES-46.</title>
        <authorList>
            <person name="Suzuki S."/>
            <person name="Yamaguchi H."/>
            <person name="Kawachi M."/>
        </authorList>
    </citation>
    <scope>NUCLEOTIDE SEQUENCE [LARGE SCALE GENOMIC DNA]</scope>
    <source>
        <strain evidence="2 3">NIES-46</strain>
    </source>
</reference>
<accession>A0A5M3T312</accession>
<name>A0A5M3T312_LIMPL</name>
<sequence length="142" mass="16357">MAYWLFQGNPKYYRVLDGIRDFQQMPWLVTRYRKDISVGDGVLIWKAGSAAGVYAIAEVIAPAEPLKDIPDRNYWIDKTRLGYKPCAQIKFTTKLLDNPLLRSDCKQDPILQTLLVIRAPNSTNFKVTDEQWRRVHELTGGN</sequence>